<proteinExistence type="predicted"/>
<sequence>MAIRNILAAAIMAVSIGAPVAARAQTEPLPVEQAFALTSTANATGSTELRWAIVEGYYLYRDRIAAATPSGEAVALDMPRGETKDDPNFGPMEVFHDAATAALGPVPAGTSAIAVSYQGCQENGICYRPVTRTIQLAAQGDPAAPGQSLADPANGGSERPTQSGVRGAFAAADAGTVVTNLPAATPVAGSGIRIDGASGGLVASLLDDGGAAFAVAMFFLLGLGLAFTPCVFPMYPILAGQLGRQAGRPSARRGLAHSSVYVLAMASAFGLLGVAAAWSGQNLQMALQSTPAIIAVSLVFAGLALSMFGLFELRLPSAWTNAVAGATTGRGGIGSTAALGFTSALIVGPCVTAPLAGALIYIGQTGDVGLGAAALFALGLGQGVPLIAFGTFGAGILPKAGPWMQVVTRAFGIAFLALAIWMIGRILPPVVSLWLWAALLIGVGVALGGLGGRSGPRGVVRRLGQTAGMLALIYGGTLAVGAVAGANDPLRPLAPLASNGTARSAGTLRFDTVAAPEAVAEAIAAGDRPTLLYFTADWCVSCDVIEREVFDDPRVQARLGGYRLLKADVTDERPGTTALMSELSVVGPPTMLFLDPDGAEAPGSRVVGEIAAEDFLERVRLAGGN</sequence>
<protein>
    <submittedName>
        <fullName evidence="12">Thiol:disulfide interchange protein DsbD</fullName>
        <ecNumber evidence="12">1.8.1.8</ecNumber>
    </submittedName>
</protein>
<dbReference type="InterPro" id="IPR036929">
    <property type="entry name" value="DsbDN_sf"/>
</dbReference>
<dbReference type="GO" id="GO:0045454">
    <property type="term" value="P:cell redox homeostasis"/>
    <property type="evidence" value="ECO:0007669"/>
    <property type="project" value="TreeGrafter"/>
</dbReference>
<evidence type="ECO:0000256" key="7">
    <source>
        <dbReference type="ARBA" id="ARBA00023284"/>
    </source>
</evidence>
<evidence type="ECO:0000313" key="13">
    <source>
        <dbReference type="Proteomes" id="UP000588647"/>
    </source>
</evidence>
<dbReference type="PANTHER" id="PTHR32234">
    <property type="entry name" value="THIOL:DISULFIDE INTERCHANGE PROTEIN DSBD"/>
    <property type="match status" value="1"/>
</dbReference>
<dbReference type="InterPro" id="IPR028250">
    <property type="entry name" value="DsbDN"/>
</dbReference>
<accession>A0A7W6HAV6</accession>
<evidence type="ECO:0000259" key="11">
    <source>
        <dbReference type="PROSITE" id="PS51352"/>
    </source>
</evidence>
<feature type="transmembrane region" description="Helical" evidence="9">
    <location>
        <begin position="259"/>
        <end position="280"/>
    </location>
</feature>
<comment type="caution">
    <text evidence="12">The sequence shown here is derived from an EMBL/GenBank/DDBJ whole genome shotgun (WGS) entry which is preliminary data.</text>
</comment>
<feature type="region of interest" description="Disordered" evidence="8">
    <location>
        <begin position="141"/>
        <end position="165"/>
    </location>
</feature>
<dbReference type="GO" id="GO:0047134">
    <property type="term" value="F:protein-disulfide reductase [NAD(P)H] activity"/>
    <property type="evidence" value="ECO:0007669"/>
    <property type="project" value="UniProtKB-EC"/>
</dbReference>
<comment type="subcellular location">
    <subcellularLocation>
        <location evidence="1">Cell membrane</location>
        <topology evidence="1">Multi-pass membrane protein</topology>
    </subcellularLocation>
</comment>
<dbReference type="Gene3D" id="3.40.30.10">
    <property type="entry name" value="Glutaredoxin"/>
    <property type="match status" value="1"/>
</dbReference>
<dbReference type="InterPro" id="IPR017937">
    <property type="entry name" value="Thioredoxin_CS"/>
</dbReference>
<keyword evidence="4" id="KW-0201">Cytochrome c-type biogenesis</keyword>
<feature type="transmembrane region" description="Helical" evidence="9">
    <location>
        <begin position="292"/>
        <end position="311"/>
    </location>
</feature>
<dbReference type="GO" id="GO:0017004">
    <property type="term" value="P:cytochrome complex assembly"/>
    <property type="evidence" value="ECO:0007669"/>
    <property type="project" value="UniProtKB-KW"/>
</dbReference>
<keyword evidence="2" id="KW-1003">Cell membrane</keyword>
<dbReference type="PANTHER" id="PTHR32234:SF0">
    <property type="entry name" value="THIOL:DISULFIDE INTERCHANGE PROTEIN DSBD"/>
    <property type="match status" value="1"/>
</dbReference>
<dbReference type="Pfam" id="PF13899">
    <property type="entry name" value="Thioredoxin_7"/>
    <property type="match status" value="1"/>
</dbReference>
<dbReference type="SUPFAM" id="SSF52833">
    <property type="entry name" value="Thioredoxin-like"/>
    <property type="match status" value="1"/>
</dbReference>
<feature type="transmembrane region" description="Helical" evidence="9">
    <location>
        <begin position="433"/>
        <end position="451"/>
    </location>
</feature>
<evidence type="ECO:0000256" key="3">
    <source>
        <dbReference type="ARBA" id="ARBA00022692"/>
    </source>
</evidence>
<evidence type="ECO:0000256" key="6">
    <source>
        <dbReference type="ARBA" id="ARBA00023136"/>
    </source>
</evidence>
<dbReference type="Proteomes" id="UP000588647">
    <property type="component" value="Unassembled WGS sequence"/>
</dbReference>
<dbReference type="GO" id="GO:0005886">
    <property type="term" value="C:plasma membrane"/>
    <property type="evidence" value="ECO:0007669"/>
    <property type="project" value="UniProtKB-SubCell"/>
</dbReference>
<keyword evidence="7" id="KW-0676">Redox-active center</keyword>
<dbReference type="EMBL" id="JACIEM010000001">
    <property type="protein sequence ID" value="MBB4001543.1"/>
    <property type="molecule type" value="Genomic_DNA"/>
</dbReference>
<dbReference type="PROSITE" id="PS51352">
    <property type="entry name" value="THIOREDOXIN_2"/>
    <property type="match status" value="1"/>
</dbReference>
<reference evidence="12 13" key="1">
    <citation type="submission" date="2020-08" db="EMBL/GenBank/DDBJ databases">
        <title>Genomic Encyclopedia of Type Strains, Phase IV (KMG-IV): sequencing the most valuable type-strain genomes for metagenomic binning, comparative biology and taxonomic classification.</title>
        <authorList>
            <person name="Goeker M."/>
        </authorList>
    </citation>
    <scope>NUCLEOTIDE SEQUENCE [LARGE SCALE GENOMIC DNA]</scope>
    <source>
        <strain evidence="12 13">DSM 103570</strain>
    </source>
</reference>
<feature type="transmembrane region" description="Helical" evidence="9">
    <location>
        <begin position="463"/>
        <end position="486"/>
    </location>
</feature>
<feature type="chain" id="PRO_5030652164" evidence="10">
    <location>
        <begin position="25"/>
        <end position="625"/>
    </location>
</feature>
<feature type="transmembrane region" description="Helical" evidence="9">
    <location>
        <begin position="406"/>
        <end position="427"/>
    </location>
</feature>
<dbReference type="Pfam" id="PF02683">
    <property type="entry name" value="DsbD_TM"/>
    <property type="match status" value="1"/>
</dbReference>
<keyword evidence="13" id="KW-1185">Reference proteome</keyword>
<dbReference type="Gene3D" id="2.60.40.1250">
    <property type="entry name" value="Thiol:disulfide interchange protein DsbD, N-terminal domain"/>
    <property type="match status" value="1"/>
</dbReference>
<evidence type="ECO:0000256" key="4">
    <source>
        <dbReference type="ARBA" id="ARBA00022748"/>
    </source>
</evidence>
<keyword evidence="6 9" id="KW-0472">Membrane</keyword>
<evidence type="ECO:0000256" key="9">
    <source>
        <dbReference type="SAM" id="Phobius"/>
    </source>
</evidence>
<organism evidence="12 13">
    <name type="scientific">Aurantimonas endophytica</name>
    <dbReference type="NCBI Taxonomy" id="1522175"/>
    <lineage>
        <taxon>Bacteria</taxon>
        <taxon>Pseudomonadati</taxon>
        <taxon>Pseudomonadota</taxon>
        <taxon>Alphaproteobacteria</taxon>
        <taxon>Hyphomicrobiales</taxon>
        <taxon>Aurantimonadaceae</taxon>
        <taxon>Aurantimonas</taxon>
    </lineage>
</organism>
<dbReference type="CDD" id="cd02953">
    <property type="entry name" value="DsbDgamma"/>
    <property type="match status" value="1"/>
</dbReference>
<dbReference type="NCBIfam" id="NF001419">
    <property type="entry name" value="PRK00293.1"/>
    <property type="match status" value="1"/>
</dbReference>
<dbReference type="EC" id="1.8.1.8" evidence="12"/>
<evidence type="ECO:0000256" key="10">
    <source>
        <dbReference type="SAM" id="SignalP"/>
    </source>
</evidence>
<keyword evidence="10" id="KW-0732">Signal</keyword>
<name>A0A7W6HAV6_9HYPH</name>
<feature type="domain" description="Thioredoxin" evidence="11">
    <location>
        <begin position="482"/>
        <end position="624"/>
    </location>
</feature>
<evidence type="ECO:0000256" key="5">
    <source>
        <dbReference type="ARBA" id="ARBA00022989"/>
    </source>
</evidence>
<feature type="transmembrane region" description="Helical" evidence="9">
    <location>
        <begin position="338"/>
        <end position="362"/>
    </location>
</feature>
<feature type="transmembrane region" description="Helical" evidence="9">
    <location>
        <begin position="368"/>
        <end position="394"/>
    </location>
</feature>
<dbReference type="InterPro" id="IPR036249">
    <property type="entry name" value="Thioredoxin-like_sf"/>
</dbReference>
<keyword evidence="12" id="KW-0560">Oxidoreductase</keyword>
<keyword evidence="3 9" id="KW-0812">Transmembrane</keyword>
<evidence type="ECO:0000256" key="2">
    <source>
        <dbReference type="ARBA" id="ARBA00022475"/>
    </source>
</evidence>
<dbReference type="PROSITE" id="PS00194">
    <property type="entry name" value="THIOREDOXIN_1"/>
    <property type="match status" value="1"/>
</dbReference>
<evidence type="ECO:0000256" key="1">
    <source>
        <dbReference type="ARBA" id="ARBA00004651"/>
    </source>
</evidence>
<evidence type="ECO:0000256" key="8">
    <source>
        <dbReference type="SAM" id="MobiDB-lite"/>
    </source>
</evidence>
<dbReference type="InterPro" id="IPR035671">
    <property type="entry name" value="DsbD_gamma"/>
</dbReference>
<gene>
    <name evidence="12" type="ORF">GGR03_000590</name>
</gene>
<feature type="signal peptide" evidence="10">
    <location>
        <begin position="1"/>
        <end position="24"/>
    </location>
</feature>
<dbReference type="SUPFAM" id="SSF74863">
    <property type="entry name" value="Thiol:disulfide interchange protein DsbD, N-terminal domain (DsbD-alpha)"/>
    <property type="match status" value="1"/>
</dbReference>
<dbReference type="Pfam" id="PF11412">
    <property type="entry name" value="DsbD_N"/>
    <property type="match status" value="1"/>
</dbReference>
<feature type="transmembrane region" description="Helical" evidence="9">
    <location>
        <begin position="211"/>
        <end position="238"/>
    </location>
</feature>
<keyword evidence="5 9" id="KW-1133">Transmembrane helix</keyword>
<dbReference type="AlphaFoldDB" id="A0A7W6HAV6"/>
<dbReference type="InterPro" id="IPR003834">
    <property type="entry name" value="Cyt_c_assmbl_TM_dom"/>
</dbReference>
<dbReference type="InterPro" id="IPR013766">
    <property type="entry name" value="Thioredoxin_domain"/>
</dbReference>
<dbReference type="RefSeq" id="WP_183206059.1">
    <property type="nucleotide sequence ID" value="NZ_JAAAMM010000001.1"/>
</dbReference>
<evidence type="ECO:0000313" key="12">
    <source>
        <dbReference type="EMBL" id="MBB4001543.1"/>
    </source>
</evidence>